<dbReference type="SUPFAM" id="SSF88659">
    <property type="entry name" value="Sigma3 and sigma4 domains of RNA polymerase sigma factors"/>
    <property type="match status" value="1"/>
</dbReference>
<accession>A0A0G0FPF8</accession>
<evidence type="ECO:0000313" key="1">
    <source>
        <dbReference type="EMBL" id="KKQ15665.1"/>
    </source>
</evidence>
<protein>
    <submittedName>
        <fullName evidence="1">RNA polymerase sigma factor</fullName>
    </submittedName>
</protein>
<organism evidence="1 2">
    <name type="scientific">Candidatus Daviesbacteria bacterium GW2011_GWA1_36_8</name>
    <dbReference type="NCBI Taxonomy" id="1618417"/>
    <lineage>
        <taxon>Bacteria</taxon>
        <taxon>Candidatus Daviesiibacteriota</taxon>
    </lineage>
</organism>
<reference evidence="1 2" key="1">
    <citation type="journal article" date="2015" name="Nature">
        <title>rRNA introns, odd ribosomes, and small enigmatic genomes across a large radiation of phyla.</title>
        <authorList>
            <person name="Brown C.T."/>
            <person name="Hug L.A."/>
            <person name="Thomas B.C."/>
            <person name="Sharon I."/>
            <person name="Castelle C.J."/>
            <person name="Singh A."/>
            <person name="Wilkins M.J."/>
            <person name="Williams K.H."/>
            <person name="Banfield J.F."/>
        </authorList>
    </citation>
    <scope>NUCLEOTIDE SEQUENCE [LARGE SCALE GENOMIC DNA]</scope>
</reference>
<dbReference type="InterPro" id="IPR036388">
    <property type="entry name" value="WH-like_DNA-bd_sf"/>
</dbReference>
<evidence type="ECO:0000313" key="2">
    <source>
        <dbReference type="Proteomes" id="UP000034448"/>
    </source>
</evidence>
<name>A0A0G0FPF8_9BACT</name>
<dbReference type="InterPro" id="IPR013324">
    <property type="entry name" value="RNA_pol_sigma_r3/r4-like"/>
</dbReference>
<comment type="caution">
    <text evidence="1">The sequence shown here is derived from an EMBL/GenBank/DDBJ whole genome shotgun (WGS) entry which is preliminary data.</text>
</comment>
<dbReference type="AlphaFoldDB" id="A0A0G0FPF8"/>
<dbReference type="EMBL" id="LBSJ01000012">
    <property type="protein sequence ID" value="KKQ15665.1"/>
    <property type="molecule type" value="Genomic_DNA"/>
</dbReference>
<dbReference type="Gene3D" id="1.10.10.10">
    <property type="entry name" value="Winged helix-like DNA-binding domain superfamily/Winged helix DNA-binding domain"/>
    <property type="match status" value="1"/>
</dbReference>
<proteinExistence type="predicted"/>
<sequence>MSPEINLRIWVPEGSQEQLLETARNIPGAEIKTSSQIYRVKDLRTELDVYLASFKARVQGLMDIEDDEIDVIKPCYRDLLEETFNERVEKLDNNRFRQLQQDLVTVFLKCTTIDPCLVKQDKAEDARWGLTVLHPRAVDAIIFRFGLADGMLRTYEEVGLEVLGTSATRARQITIDGMKRLRDCSNAGPLREYLRPPTLY</sequence>
<gene>
    <name evidence="1" type="ORF">US28_C0012G0002</name>
</gene>
<dbReference type="Proteomes" id="UP000034448">
    <property type="component" value="Unassembled WGS sequence"/>
</dbReference>